<evidence type="ECO:0000313" key="3">
    <source>
        <dbReference type="Proteomes" id="UP000237246"/>
    </source>
</evidence>
<gene>
    <name evidence="2" type="ORF">CIB84_002119</name>
</gene>
<proteinExistence type="predicted"/>
<feature type="region of interest" description="Disordered" evidence="1">
    <location>
        <begin position="312"/>
        <end position="343"/>
    </location>
</feature>
<dbReference type="OrthoDB" id="10066605at2759"/>
<dbReference type="GO" id="GO:0042138">
    <property type="term" value="P:meiotic DNA double-strand break formation"/>
    <property type="evidence" value="ECO:0007669"/>
    <property type="project" value="InterPro"/>
</dbReference>
<dbReference type="PANTHER" id="PTHR35662">
    <property type="entry name" value="INTERACTOR OF HORMAD1 PROTEIN 1"/>
    <property type="match status" value="1"/>
</dbReference>
<dbReference type="PANTHER" id="PTHR35662:SF1">
    <property type="entry name" value="INTERACTOR OF HORMAD1 PROTEIN 1"/>
    <property type="match status" value="1"/>
</dbReference>
<dbReference type="GO" id="GO:0007129">
    <property type="term" value="P:homologous chromosome pairing at meiosis"/>
    <property type="evidence" value="ECO:0007669"/>
    <property type="project" value="TreeGrafter"/>
</dbReference>
<dbReference type="GO" id="GO:0006310">
    <property type="term" value="P:DNA recombination"/>
    <property type="evidence" value="ECO:0007669"/>
    <property type="project" value="InterPro"/>
</dbReference>
<feature type="non-terminal residue" evidence="2">
    <location>
        <position position="343"/>
    </location>
</feature>
<evidence type="ECO:0000256" key="1">
    <source>
        <dbReference type="SAM" id="MobiDB-lite"/>
    </source>
</evidence>
<dbReference type="InterPro" id="IPR031529">
    <property type="entry name" value="IHO1"/>
</dbReference>
<protein>
    <submittedName>
        <fullName evidence="2">Uncharacterized protein</fullName>
    </submittedName>
</protein>
<accession>A0A2P4TCM7</accession>
<reference evidence="2 3" key="1">
    <citation type="submission" date="2018-01" db="EMBL/GenBank/DDBJ databases">
        <title>Comparison of the Chinese Bamboo Partridge and Red Junglefowl genome sequences highlights the importance of demography in genome evolution.</title>
        <authorList>
            <person name="Tiley G.P."/>
            <person name="Kimball R.T."/>
            <person name="Braun E.L."/>
            <person name="Burleigh J.G."/>
        </authorList>
    </citation>
    <scope>NUCLEOTIDE SEQUENCE [LARGE SCALE GENOMIC DNA]</scope>
    <source>
        <strain evidence="2">RTK389</strain>
        <tissue evidence="2">Blood</tissue>
    </source>
</reference>
<comment type="caution">
    <text evidence="2">The sequence shown here is derived from an EMBL/GenBank/DDBJ whole genome shotgun (WGS) entry which is preliminary data.</text>
</comment>
<dbReference type="EMBL" id="PPHD01002314">
    <property type="protein sequence ID" value="POI34127.1"/>
    <property type="molecule type" value="Genomic_DNA"/>
</dbReference>
<evidence type="ECO:0000313" key="2">
    <source>
        <dbReference type="EMBL" id="POI34127.1"/>
    </source>
</evidence>
<dbReference type="GO" id="GO:0000794">
    <property type="term" value="C:condensed nuclear chromosome"/>
    <property type="evidence" value="ECO:0007669"/>
    <property type="project" value="TreeGrafter"/>
</dbReference>
<dbReference type="Pfam" id="PF15771">
    <property type="entry name" value="IHO1"/>
    <property type="match status" value="1"/>
</dbReference>
<organism evidence="2 3">
    <name type="scientific">Bambusicola thoracicus</name>
    <name type="common">Chinese bamboo-partridge</name>
    <name type="synonym">Perdix thoracica</name>
    <dbReference type="NCBI Taxonomy" id="9083"/>
    <lineage>
        <taxon>Eukaryota</taxon>
        <taxon>Metazoa</taxon>
        <taxon>Chordata</taxon>
        <taxon>Craniata</taxon>
        <taxon>Vertebrata</taxon>
        <taxon>Euteleostomi</taxon>
        <taxon>Archelosauria</taxon>
        <taxon>Archosauria</taxon>
        <taxon>Dinosauria</taxon>
        <taxon>Saurischia</taxon>
        <taxon>Theropoda</taxon>
        <taxon>Coelurosauria</taxon>
        <taxon>Aves</taxon>
        <taxon>Neognathae</taxon>
        <taxon>Galloanserae</taxon>
        <taxon>Galliformes</taxon>
        <taxon>Phasianidae</taxon>
        <taxon>Perdicinae</taxon>
        <taxon>Bambusicola</taxon>
    </lineage>
</organism>
<keyword evidence="3" id="KW-1185">Reference proteome</keyword>
<name>A0A2P4TCM7_BAMTH</name>
<dbReference type="Proteomes" id="UP000237246">
    <property type="component" value="Unassembled WGS sequence"/>
</dbReference>
<dbReference type="AlphaFoldDB" id="A0A2P4TCM7"/>
<sequence length="343" mass="37660">MSSHMLPICYSYSQASLLHFRPNKFLARSSALSDYSSLSDSQVLFGSQFCPENAQPAAPLELGMQLGMQLGQHNSQDSEPSIFTKYQAKPQLFDEDTREKGLLNFGAGQGKRVLENFNANTNKIKDKYDREVLSTFISSINDRLQGLQTCLDKFEEELNSRNKSISVHLETISKTLQDALQSHSDVVLKALEDKSQMEQALLEMERRLTAKDVEISDVKSSVVQLKEGLESLPAQLGDHHLKLCEELRSLKLPSALAELQTFMSSARVPPRMVDNSSQTSPGTCQDCASHQQKAHWPCCHGMGGCSSLGLPAAGKQHGDVTPRDGFNTASESKVGPVATAVES</sequence>